<protein>
    <submittedName>
        <fullName evidence="2">Uncharacterized protein</fullName>
    </submittedName>
</protein>
<evidence type="ECO:0000313" key="3">
    <source>
        <dbReference type="Proteomes" id="UP000245946"/>
    </source>
</evidence>
<feature type="compositionally biased region" description="Low complexity" evidence="1">
    <location>
        <begin position="278"/>
        <end position="291"/>
    </location>
</feature>
<reference evidence="2 3" key="1">
    <citation type="journal article" date="2018" name="Mol. Biol. Evol.">
        <title>Broad Genomic Sampling Reveals a Smut Pathogenic Ancestry of the Fungal Clade Ustilaginomycotina.</title>
        <authorList>
            <person name="Kijpornyongpan T."/>
            <person name="Mondo S.J."/>
            <person name="Barry K."/>
            <person name="Sandor L."/>
            <person name="Lee J."/>
            <person name="Lipzen A."/>
            <person name="Pangilinan J."/>
            <person name="LaButti K."/>
            <person name="Hainaut M."/>
            <person name="Henrissat B."/>
            <person name="Grigoriev I.V."/>
            <person name="Spatafora J.W."/>
            <person name="Aime M.C."/>
        </authorList>
    </citation>
    <scope>NUCLEOTIDE SEQUENCE [LARGE SCALE GENOMIC DNA]</scope>
    <source>
        <strain evidence="2 3">MCA 4186</strain>
    </source>
</reference>
<feature type="region of interest" description="Disordered" evidence="1">
    <location>
        <begin position="242"/>
        <end position="291"/>
    </location>
</feature>
<feature type="compositionally biased region" description="Low complexity" evidence="1">
    <location>
        <begin position="362"/>
        <end position="372"/>
    </location>
</feature>
<feature type="compositionally biased region" description="Polar residues" evidence="1">
    <location>
        <begin position="50"/>
        <end position="67"/>
    </location>
</feature>
<sequence>MPRVRVLARRRLGPYDGLRLRLADLDRPGGAEAPQPLEGKERPFAAVQGEQRQTSSRDSSVEQTQHAASPAPLDDDVFSFSYCASSPCAEPGRLEPVAPAQPSSDTLRPRSPSPAAAIPTQPAAIDSAADAHSSGSSWSSASSSYLSSAPSTPRSALSEHSLHSAQSSRSVPSRSTTPTPLSDHNMLDALLGSIESSERINSRVHKGRAAASRPLRSRSGTDNELDADDLLDDITHGRYAEPATRACSSAPEAPPAPSRAQRSSLSSDQPLAWQRQPARSTTATVAAASIQSSPLPRMQPIAAPRCFPSATAATTAGSALHRLPSLVANAQRRTLAGSEALQVRMRALLDALPPAPRPPLPAANASRPRSAATSGPRRSTGGRFLSAAAKRRGG</sequence>
<dbReference type="RefSeq" id="XP_025601302.1">
    <property type="nucleotide sequence ID" value="XM_025741501.1"/>
</dbReference>
<proteinExistence type="predicted"/>
<dbReference type="Proteomes" id="UP000245946">
    <property type="component" value="Unassembled WGS sequence"/>
</dbReference>
<dbReference type="EMBL" id="KZ819284">
    <property type="protein sequence ID" value="PWO01024.1"/>
    <property type="molecule type" value="Genomic_DNA"/>
</dbReference>
<keyword evidence="3" id="KW-1185">Reference proteome</keyword>
<name>A0A316ZL26_9BASI</name>
<feature type="region of interest" description="Disordered" evidence="1">
    <location>
        <begin position="198"/>
        <end position="227"/>
    </location>
</feature>
<feature type="compositionally biased region" description="Low complexity" evidence="1">
    <location>
        <begin position="258"/>
        <end position="267"/>
    </location>
</feature>
<gene>
    <name evidence="2" type="ORF">FA09DRAFT_327727</name>
</gene>
<evidence type="ECO:0000313" key="2">
    <source>
        <dbReference type="EMBL" id="PWO01024.1"/>
    </source>
</evidence>
<organism evidence="2 3">
    <name type="scientific">Tilletiopsis washingtonensis</name>
    <dbReference type="NCBI Taxonomy" id="58919"/>
    <lineage>
        <taxon>Eukaryota</taxon>
        <taxon>Fungi</taxon>
        <taxon>Dikarya</taxon>
        <taxon>Basidiomycota</taxon>
        <taxon>Ustilaginomycotina</taxon>
        <taxon>Exobasidiomycetes</taxon>
        <taxon>Entylomatales</taxon>
        <taxon>Entylomatales incertae sedis</taxon>
        <taxon>Tilletiopsis</taxon>
    </lineage>
</organism>
<dbReference type="AlphaFoldDB" id="A0A316ZL26"/>
<feature type="compositionally biased region" description="Low complexity" evidence="1">
    <location>
        <begin position="209"/>
        <end position="218"/>
    </location>
</feature>
<dbReference type="GeneID" id="37269045"/>
<feature type="region of interest" description="Disordered" evidence="1">
    <location>
        <begin position="88"/>
        <end position="185"/>
    </location>
</feature>
<feature type="region of interest" description="Disordered" evidence="1">
    <location>
        <begin position="352"/>
        <end position="394"/>
    </location>
</feature>
<accession>A0A316ZL26</accession>
<evidence type="ECO:0000256" key="1">
    <source>
        <dbReference type="SAM" id="MobiDB-lite"/>
    </source>
</evidence>
<feature type="region of interest" description="Disordered" evidence="1">
    <location>
        <begin position="24"/>
        <end position="74"/>
    </location>
</feature>
<feature type="compositionally biased region" description="Low complexity" evidence="1">
    <location>
        <begin position="167"/>
        <end position="182"/>
    </location>
</feature>
<feature type="compositionally biased region" description="Low complexity" evidence="1">
    <location>
        <begin position="109"/>
        <end position="151"/>
    </location>
</feature>